<organism evidence="2 3">
    <name type="scientific">Phyllotreta striolata</name>
    <name type="common">Striped flea beetle</name>
    <name type="synonym">Crioceris striolata</name>
    <dbReference type="NCBI Taxonomy" id="444603"/>
    <lineage>
        <taxon>Eukaryota</taxon>
        <taxon>Metazoa</taxon>
        <taxon>Ecdysozoa</taxon>
        <taxon>Arthropoda</taxon>
        <taxon>Hexapoda</taxon>
        <taxon>Insecta</taxon>
        <taxon>Pterygota</taxon>
        <taxon>Neoptera</taxon>
        <taxon>Endopterygota</taxon>
        <taxon>Coleoptera</taxon>
        <taxon>Polyphaga</taxon>
        <taxon>Cucujiformia</taxon>
        <taxon>Chrysomeloidea</taxon>
        <taxon>Chrysomelidae</taxon>
        <taxon>Galerucinae</taxon>
        <taxon>Alticini</taxon>
        <taxon>Phyllotreta</taxon>
    </lineage>
</organism>
<dbReference type="AlphaFoldDB" id="A0A9N9TGK5"/>
<evidence type="ECO:0000313" key="2">
    <source>
        <dbReference type="EMBL" id="CAG9857709.1"/>
    </source>
</evidence>
<reference evidence="2" key="1">
    <citation type="submission" date="2022-01" db="EMBL/GenBank/DDBJ databases">
        <authorList>
            <person name="King R."/>
        </authorList>
    </citation>
    <scope>NUCLEOTIDE SEQUENCE</scope>
</reference>
<name>A0A9N9TGK5_PHYSR</name>
<protein>
    <submittedName>
        <fullName evidence="2">Uncharacterized protein</fullName>
    </submittedName>
</protein>
<gene>
    <name evidence="2" type="ORF">PHYEVI_LOCUS4111</name>
</gene>
<sequence>MRRDSLRGEPSITSEGTDKNQLREKIDDLFKDQTTNNQGKKQPKKPPTNQKRLSLDAGDSNTDVDYKYKRESVGGSKKEARRSNSSTSKIPDNESNEGSKQSVNEPEIEEEEDEKDEDACKEEMGRILKENNDKICDYICNLRTQRDDLVYIIEKQYEERKRLETEMERITYKLCLINKSMAQRIKAKCLYDQTIDEVEEQYSKLVKDSGTILALVQNRFQKLDGMINKTTSTDEKRNSNNDQHTVCNCCKCREKRKKSMDLNGNRQQARKECHPKCDCIFKSAC</sequence>
<feature type="region of interest" description="Disordered" evidence="1">
    <location>
        <begin position="1"/>
        <end position="120"/>
    </location>
</feature>
<evidence type="ECO:0000313" key="3">
    <source>
        <dbReference type="Proteomes" id="UP001153712"/>
    </source>
</evidence>
<dbReference type="PANTHER" id="PTHR28661:SF1">
    <property type="entry name" value="MICROTUBULE NUCLEATION FACTOR SSNA1"/>
    <property type="match status" value="1"/>
</dbReference>
<dbReference type="OrthoDB" id="295355at2759"/>
<dbReference type="InterPro" id="IPR033362">
    <property type="entry name" value="SSNA1_fam"/>
</dbReference>
<feature type="compositionally biased region" description="Acidic residues" evidence="1">
    <location>
        <begin position="106"/>
        <end position="120"/>
    </location>
</feature>
<keyword evidence="3" id="KW-1185">Reference proteome</keyword>
<accession>A0A9N9TGK5</accession>
<dbReference type="EMBL" id="OU900107">
    <property type="protein sequence ID" value="CAG9857709.1"/>
    <property type="molecule type" value="Genomic_DNA"/>
</dbReference>
<dbReference type="GO" id="GO:0036064">
    <property type="term" value="C:ciliary basal body"/>
    <property type="evidence" value="ECO:0007669"/>
    <property type="project" value="TreeGrafter"/>
</dbReference>
<dbReference type="Proteomes" id="UP001153712">
    <property type="component" value="Chromosome 14"/>
</dbReference>
<dbReference type="GO" id="GO:0005813">
    <property type="term" value="C:centrosome"/>
    <property type="evidence" value="ECO:0007669"/>
    <property type="project" value="TreeGrafter"/>
</dbReference>
<proteinExistence type="predicted"/>
<dbReference type="PANTHER" id="PTHR28661">
    <property type="entry name" value="SJOEGREN SYNDROME NUCLEAR AUTOANTIGEN 1"/>
    <property type="match status" value="1"/>
</dbReference>
<evidence type="ECO:0000256" key="1">
    <source>
        <dbReference type="SAM" id="MobiDB-lite"/>
    </source>
</evidence>
<feature type="compositionally biased region" description="Basic and acidic residues" evidence="1">
    <location>
        <begin position="16"/>
        <end position="31"/>
    </location>
</feature>
<feature type="compositionally biased region" description="Basic and acidic residues" evidence="1">
    <location>
        <begin position="64"/>
        <end position="82"/>
    </location>
</feature>